<dbReference type="OrthoDB" id="1151029at2"/>
<reference evidence="4" key="1">
    <citation type="submission" date="2016-10" db="EMBL/GenBank/DDBJ databases">
        <authorList>
            <person name="Varghese N."/>
            <person name="Submissions S."/>
        </authorList>
    </citation>
    <scope>NUCLEOTIDE SEQUENCE [LARGE SCALE GENOMIC DNA]</scope>
    <source>
        <strain evidence="4">DSM 22017</strain>
    </source>
</reference>
<proteinExistence type="predicted"/>
<evidence type="ECO:0000259" key="1">
    <source>
        <dbReference type="Pfam" id="PF10020"/>
    </source>
</evidence>
<dbReference type="STRING" id="402596.SAMN04489844_2807"/>
<evidence type="ECO:0000313" key="4">
    <source>
        <dbReference type="Proteomes" id="UP000198742"/>
    </source>
</evidence>
<dbReference type="Pfam" id="PF10020">
    <property type="entry name" value="DUF2262"/>
    <property type="match status" value="1"/>
</dbReference>
<keyword evidence="4" id="KW-1185">Reference proteome</keyword>
<gene>
    <name evidence="3" type="ORF">SAMN04489844_2807</name>
</gene>
<dbReference type="InterPro" id="IPR019260">
    <property type="entry name" value="DUF2262"/>
</dbReference>
<dbReference type="Proteomes" id="UP000198742">
    <property type="component" value="Unassembled WGS sequence"/>
</dbReference>
<feature type="domain" description="DUF7021" evidence="2">
    <location>
        <begin position="6"/>
        <end position="136"/>
    </location>
</feature>
<dbReference type="RefSeq" id="WP_090969654.1">
    <property type="nucleotide sequence ID" value="NZ_FNRT01000002.1"/>
</dbReference>
<evidence type="ECO:0000313" key="3">
    <source>
        <dbReference type="EMBL" id="SEC69969.1"/>
    </source>
</evidence>
<sequence>MGEKQEREAFDRRHASEVVEITVLTGTTVGGAGKAGDAVLWTPSADVIAHVNQDGAVVTGDGRLSWLATDEQRATWIHDLQAHTQYVVRVRRTDPDPAEYARYGQPVPDLSGHFALDEVVRRDVHVPALDERLAAYLAPVVVTSDLGDFTLERAYGHFSGEIDWAGRSVHVLLDVDDSAAEGAETCEAALARLTSYAADAAGTDARWRAYAATTLVDLANDWQGQAVEDEGEDEGEVEEVTPESFVRRIRLSELAITSDGAATPYYDDGDLFLGHVVLVEVEPDGSMTDAYIAG</sequence>
<protein>
    <submittedName>
        <fullName evidence="3">Uncharacterized protein</fullName>
    </submittedName>
</protein>
<dbReference type="Pfam" id="PF22886">
    <property type="entry name" value="DUF7021"/>
    <property type="match status" value="1"/>
</dbReference>
<dbReference type="AlphaFoldDB" id="A0A1H4UME7"/>
<dbReference type="EMBL" id="FNRT01000002">
    <property type="protein sequence ID" value="SEC69969.1"/>
    <property type="molecule type" value="Genomic_DNA"/>
</dbReference>
<evidence type="ECO:0000259" key="2">
    <source>
        <dbReference type="Pfam" id="PF22886"/>
    </source>
</evidence>
<feature type="domain" description="DUF2262" evidence="1">
    <location>
        <begin position="144"/>
        <end position="292"/>
    </location>
</feature>
<name>A0A1H4UME7_9ACTN</name>
<dbReference type="InterPro" id="IPR054286">
    <property type="entry name" value="DUF7021"/>
</dbReference>
<accession>A0A1H4UME7</accession>
<organism evidence="3 4">
    <name type="scientific">Nocardioides exalbidus</name>
    <dbReference type="NCBI Taxonomy" id="402596"/>
    <lineage>
        <taxon>Bacteria</taxon>
        <taxon>Bacillati</taxon>
        <taxon>Actinomycetota</taxon>
        <taxon>Actinomycetes</taxon>
        <taxon>Propionibacteriales</taxon>
        <taxon>Nocardioidaceae</taxon>
        <taxon>Nocardioides</taxon>
    </lineage>
</organism>